<evidence type="ECO:0000313" key="1">
    <source>
        <dbReference type="EMBL" id="QII10070.1"/>
    </source>
</evidence>
<dbReference type="Proteomes" id="UP000501926">
    <property type="component" value="Chromosome"/>
</dbReference>
<gene>
    <name evidence="1" type="ORF">KsCSTR_06910</name>
</gene>
<protein>
    <submittedName>
        <fullName evidence="1">Uncharacterized protein</fullName>
    </submittedName>
</protein>
<dbReference type="AlphaFoldDB" id="A0A6G7GKC5"/>
<name>A0A6G7GKC5_KUEST</name>
<sequence length="40" mass="4755">MLKTYRKLSGNLNKVLLVNVHYNKDPSLLHYYGFGSFFFE</sequence>
<evidence type="ECO:0000313" key="2">
    <source>
        <dbReference type="Proteomes" id="UP000501926"/>
    </source>
</evidence>
<organism evidence="1 2">
    <name type="scientific">Kuenenia stuttgartiensis</name>
    <dbReference type="NCBI Taxonomy" id="174633"/>
    <lineage>
        <taxon>Bacteria</taxon>
        <taxon>Pseudomonadati</taxon>
        <taxon>Planctomycetota</taxon>
        <taxon>Candidatus Brocadiia</taxon>
        <taxon>Candidatus Brocadiales</taxon>
        <taxon>Candidatus Brocadiaceae</taxon>
        <taxon>Candidatus Kuenenia</taxon>
    </lineage>
</organism>
<dbReference type="EMBL" id="CP049055">
    <property type="protein sequence ID" value="QII10070.1"/>
    <property type="molecule type" value="Genomic_DNA"/>
</dbReference>
<accession>A0A6G7GKC5</accession>
<reference evidence="1 2" key="1">
    <citation type="submission" date="2020-02" db="EMBL/GenBank/DDBJ databases">
        <title>Newly sequenced genome of strain CSTR1 showed variability in Candidatus Kuenenia stuttgartiensis genomes.</title>
        <authorList>
            <person name="Ding C."/>
            <person name="Adrian L."/>
        </authorList>
    </citation>
    <scope>NUCLEOTIDE SEQUENCE [LARGE SCALE GENOMIC DNA]</scope>
    <source>
        <strain evidence="1 2">CSTR1</strain>
    </source>
</reference>
<proteinExistence type="predicted"/>